<dbReference type="CDD" id="cd11614">
    <property type="entry name" value="SAF_CpaB_FlgA_like"/>
    <property type="match status" value="1"/>
</dbReference>
<dbReference type="KEGG" id="afo:Afer_1484"/>
<feature type="transmembrane region" description="Helical" evidence="1">
    <location>
        <begin position="12"/>
        <end position="32"/>
    </location>
</feature>
<dbReference type="InterPro" id="IPR013974">
    <property type="entry name" value="SAF"/>
</dbReference>
<dbReference type="SMART" id="SM00858">
    <property type="entry name" value="SAF"/>
    <property type="match status" value="1"/>
</dbReference>
<dbReference type="AlphaFoldDB" id="C7M099"/>
<dbReference type="EMBL" id="CP001631">
    <property type="protein sequence ID" value="ACU54407.1"/>
    <property type="molecule type" value="Genomic_DNA"/>
</dbReference>
<proteinExistence type="predicted"/>
<organism evidence="3 4">
    <name type="scientific">Acidimicrobium ferrooxidans (strain DSM 10331 / JCM 15462 / NBRC 103882 / ICP)</name>
    <dbReference type="NCBI Taxonomy" id="525909"/>
    <lineage>
        <taxon>Bacteria</taxon>
        <taxon>Bacillati</taxon>
        <taxon>Actinomycetota</taxon>
        <taxon>Acidimicrobiia</taxon>
        <taxon>Acidimicrobiales</taxon>
        <taxon>Acidimicrobiaceae</taxon>
        <taxon>Acidimicrobium</taxon>
    </lineage>
</organism>
<evidence type="ECO:0000256" key="1">
    <source>
        <dbReference type="SAM" id="Phobius"/>
    </source>
</evidence>
<keyword evidence="1" id="KW-0812">Transmembrane</keyword>
<dbReference type="RefSeq" id="WP_015798889.1">
    <property type="nucleotide sequence ID" value="NC_013124.1"/>
</dbReference>
<evidence type="ECO:0000259" key="2">
    <source>
        <dbReference type="SMART" id="SM00858"/>
    </source>
</evidence>
<protein>
    <recommendedName>
        <fullName evidence="2">SAF domain-containing protein</fullName>
    </recommendedName>
</protein>
<dbReference type="STRING" id="525909.Afer_1484"/>
<evidence type="ECO:0000313" key="4">
    <source>
        <dbReference type="Proteomes" id="UP000000771"/>
    </source>
</evidence>
<dbReference type="HOGENOM" id="CLU_1275417_0_0_11"/>
<evidence type="ECO:0000313" key="3">
    <source>
        <dbReference type="EMBL" id="ACU54407.1"/>
    </source>
</evidence>
<sequence>MTLARQRRSVALKIAGTVALGAAVTLGVYSFFSKQSQTVDIVVAAKPLVPGEVPTKSDLAVEAVPQQSVTPGMIPVANVRVLNNQVVTTTIPQNAPVLVSELAPHLRGNYRVFVLTPSVIPPNLTAGDTVDIYAPLQAQASGSSSGSSNAPMSYTAPAPYIPVATAIPVLAVIPSSNGGSSQLEIEVPPNEASDIAAVADTSNLVIAFAPPNAKPVPIVQLQPSVHTHTVN</sequence>
<keyword evidence="4" id="KW-1185">Reference proteome</keyword>
<reference evidence="3 4" key="1">
    <citation type="journal article" date="2009" name="Stand. Genomic Sci.">
        <title>Complete genome sequence of Acidimicrobium ferrooxidans type strain (ICP).</title>
        <authorList>
            <person name="Clum A."/>
            <person name="Nolan M."/>
            <person name="Lang E."/>
            <person name="Glavina Del Rio T."/>
            <person name="Tice H."/>
            <person name="Copeland A."/>
            <person name="Cheng J.F."/>
            <person name="Lucas S."/>
            <person name="Chen F."/>
            <person name="Bruce D."/>
            <person name="Goodwin L."/>
            <person name="Pitluck S."/>
            <person name="Ivanova N."/>
            <person name="Mavrommatis K."/>
            <person name="Mikhailova N."/>
            <person name="Pati A."/>
            <person name="Chen A."/>
            <person name="Palaniappan K."/>
            <person name="Goker M."/>
            <person name="Spring S."/>
            <person name="Land M."/>
            <person name="Hauser L."/>
            <person name="Chang Y.J."/>
            <person name="Jeffries C.C."/>
            <person name="Chain P."/>
            <person name="Bristow J."/>
            <person name="Eisen J.A."/>
            <person name="Markowitz V."/>
            <person name="Hugenholtz P."/>
            <person name="Kyrpides N.C."/>
            <person name="Klenk H.P."/>
            <person name="Lapidus A."/>
        </authorList>
    </citation>
    <scope>NUCLEOTIDE SEQUENCE [LARGE SCALE GENOMIC DNA]</scope>
    <source>
        <strain evidence="4">DSM 10331 / JCM 15462 / NBRC 103882 / ICP</strain>
    </source>
</reference>
<keyword evidence="1" id="KW-1133">Transmembrane helix</keyword>
<gene>
    <name evidence="3" type="ordered locus">Afer_1484</name>
</gene>
<keyword evidence="1" id="KW-0472">Membrane</keyword>
<dbReference type="Proteomes" id="UP000000771">
    <property type="component" value="Chromosome"/>
</dbReference>
<feature type="domain" description="SAF" evidence="2">
    <location>
        <begin position="39"/>
        <end position="103"/>
    </location>
</feature>
<accession>C7M099</accession>
<name>C7M099_ACIFD</name>